<organism evidence="2 3">
    <name type="scientific">Candidatus Methylobacter titanis</name>
    <dbReference type="NCBI Taxonomy" id="3053457"/>
    <lineage>
        <taxon>Bacteria</taxon>
        <taxon>Pseudomonadati</taxon>
        <taxon>Pseudomonadota</taxon>
        <taxon>Gammaproteobacteria</taxon>
        <taxon>Methylococcales</taxon>
        <taxon>Methylococcaceae</taxon>
        <taxon>Methylobacter</taxon>
    </lineage>
</organism>
<dbReference type="InterPro" id="IPR059123">
    <property type="entry name" value="StrF_dom"/>
</dbReference>
<comment type="caution">
    <text evidence="2">The sequence shown here is derived from an EMBL/GenBank/DDBJ whole genome shotgun (WGS) entry which is preliminary data.</text>
</comment>
<sequence>MSDENYTFAIAVNNMETLRKNLYLSPGLLGDHKHQMLIKENYPSASLAYNSAIDEAEHEIIIFIHQDIYLPETWFSDISRCLSYLEERQINWGVLGCFGSGKAAGAGLGRVYTTGLGLHGRKINKPEPVETLDEIILIIRKSSGLKFDPCLPHFHLYGTDLCMSAKDKGMTNFAFQGLCVHNTNQLLSLPKEFYDCYPYVKRKWAKFLPIYTSCLTISYFDKELYMKRFSEYIEIMSGKRRVPLFRIDDPRAVLREEL</sequence>
<name>A0AA43Q7Z1_9GAMM</name>
<dbReference type="EMBL" id="JAQSDF010000065">
    <property type="protein sequence ID" value="MDI1232187.1"/>
    <property type="molecule type" value="Genomic_DNA"/>
</dbReference>
<dbReference type="InterPro" id="IPR029044">
    <property type="entry name" value="Nucleotide-diphossugar_trans"/>
</dbReference>
<dbReference type="AlphaFoldDB" id="A0AA43Q7Z1"/>
<dbReference type="Pfam" id="PF13712">
    <property type="entry name" value="Glyco_tranf_2_5"/>
    <property type="match status" value="1"/>
</dbReference>
<dbReference type="SUPFAM" id="SSF53448">
    <property type="entry name" value="Nucleotide-diphospho-sugar transferases"/>
    <property type="match status" value="1"/>
</dbReference>
<protein>
    <submittedName>
        <fullName evidence="2">Glycosyltransferase</fullName>
    </submittedName>
</protein>
<dbReference type="CDD" id="cd00761">
    <property type="entry name" value="Glyco_tranf_GTA_type"/>
    <property type="match status" value="1"/>
</dbReference>
<gene>
    <name evidence="2" type="ORF">PSU93_13660</name>
</gene>
<evidence type="ECO:0000259" key="1">
    <source>
        <dbReference type="Pfam" id="PF13712"/>
    </source>
</evidence>
<evidence type="ECO:0000313" key="2">
    <source>
        <dbReference type="EMBL" id="MDI1232187.1"/>
    </source>
</evidence>
<accession>A0AA43Q7Z1</accession>
<evidence type="ECO:0000313" key="3">
    <source>
        <dbReference type="Proteomes" id="UP001160519"/>
    </source>
</evidence>
<dbReference type="Gene3D" id="3.90.550.10">
    <property type="entry name" value="Spore Coat Polysaccharide Biosynthesis Protein SpsA, Chain A"/>
    <property type="match status" value="1"/>
</dbReference>
<feature type="domain" description="Streptomycin biosynthesis protein StrF" evidence="1">
    <location>
        <begin position="38"/>
        <end position="171"/>
    </location>
</feature>
<keyword evidence="3" id="KW-1185">Reference proteome</keyword>
<proteinExistence type="predicted"/>
<reference evidence="2" key="1">
    <citation type="submission" date="2023-01" db="EMBL/GenBank/DDBJ databases">
        <title>Biogeochemical cycle of methane in antarctic sediments.</title>
        <authorList>
            <person name="Roldan D.M."/>
            <person name="Menes R.J."/>
        </authorList>
    </citation>
    <scope>NUCLEOTIDE SEQUENCE [LARGE SCALE GENOMIC DNA]</scope>
    <source>
        <strain evidence="2">K-2018 MAG008</strain>
    </source>
</reference>
<dbReference type="Proteomes" id="UP001160519">
    <property type="component" value="Unassembled WGS sequence"/>
</dbReference>